<name>A0A5E7RZC2_PSEFL</name>
<dbReference type="EMBL" id="CABVJF010000002">
    <property type="protein sequence ID" value="VVP79616.1"/>
    <property type="molecule type" value="Genomic_DNA"/>
</dbReference>
<dbReference type="SUPFAM" id="SSF56399">
    <property type="entry name" value="ADP-ribosylation"/>
    <property type="match status" value="1"/>
</dbReference>
<gene>
    <name evidence="2" type="ORF">PS928_00594</name>
</gene>
<dbReference type="InterPro" id="IPR022385">
    <property type="entry name" value="Rhs_assc_core"/>
</dbReference>
<protein>
    <recommendedName>
        <fullName evidence="4">RHS repeat-associated core domain-containing protein</fullName>
    </recommendedName>
</protein>
<dbReference type="NCBIfam" id="TIGR03696">
    <property type="entry name" value="Rhs_assc_core"/>
    <property type="match status" value="1"/>
</dbReference>
<sequence length="347" mass="38203">MPTSLNEAILCRYNYDPLDRLAASTPLEQVGIQRYYCKSRLTTEIQDAVQYSFLQHDDQLLAQQQTQVGKVGTALLATDQQRSVLSALNAAQPHSIAYSPYGHRQPETGLLSLLGFTGQRPDPVTGHYHLGNGYRAFNPVLLRFHCPNSLSPFGQGGLNAYAYCEGDPLNRTDPTGHAPKFLKALKKLFFSKKTSRSADVVSTVAQPPARPGTQTASIGKGRPSSSNILPNSTGTSTTNAPPSPTPSSRKSFDLNNVTSEYIDDQRYIEAHINHRNKMAIDPNVEPIAPAPGPHPMYDFTPEGRNGLTDDQLLIATSQLATFYNLYPSEYVAKELKRLNSVVRERFP</sequence>
<dbReference type="OrthoDB" id="5905222at2"/>
<dbReference type="AlphaFoldDB" id="A0A5E7RZC2"/>
<reference evidence="2 3" key="1">
    <citation type="submission" date="2019-09" db="EMBL/GenBank/DDBJ databases">
        <authorList>
            <person name="Chandra G."/>
            <person name="Truman W A."/>
        </authorList>
    </citation>
    <scope>NUCLEOTIDE SEQUENCE [LARGE SCALE GENOMIC DNA]</scope>
    <source>
        <strain evidence="2">PS928</strain>
    </source>
</reference>
<evidence type="ECO:0000256" key="1">
    <source>
        <dbReference type="SAM" id="MobiDB-lite"/>
    </source>
</evidence>
<dbReference type="Gene3D" id="2.180.10.10">
    <property type="entry name" value="RHS repeat-associated core"/>
    <property type="match status" value="1"/>
</dbReference>
<feature type="region of interest" description="Disordered" evidence="1">
    <location>
        <begin position="199"/>
        <end position="254"/>
    </location>
</feature>
<evidence type="ECO:0000313" key="3">
    <source>
        <dbReference type="Proteomes" id="UP000381378"/>
    </source>
</evidence>
<organism evidence="2 3">
    <name type="scientific">Pseudomonas fluorescens</name>
    <dbReference type="NCBI Taxonomy" id="294"/>
    <lineage>
        <taxon>Bacteria</taxon>
        <taxon>Pseudomonadati</taxon>
        <taxon>Pseudomonadota</taxon>
        <taxon>Gammaproteobacteria</taxon>
        <taxon>Pseudomonadales</taxon>
        <taxon>Pseudomonadaceae</taxon>
        <taxon>Pseudomonas</taxon>
    </lineage>
</organism>
<feature type="compositionally biased region" description="Low complexity" evidence="1">
    <location>
        <begin position="230"/>
        <end position="240"/>
    </location>
</feature>
<dbReference type="Proteomes" id="UP000381378">
    <property type="component" value="Unassembled WGS sequence"/>
</dbReference>
<feature type="compositionally biased region" description="Polar residues" evidence="1">
    <location>
        <begin position="212"/>
        <end position="229"/>
    </location>
</feature>
<evidence type="ECO:0008006" key="4">
    <source>
        <dbReference type="Google" id="ProtNLM"/>
    </source>
</evidence>
<evidence type="ECO:0000313" key="2">
    <source>
        <dbReference type="EMBL" id="VVP79616.1"/>
    </source>
</evidence>
<accession>A0A5E7RZC2</accession>
<proteinExistence type="predicted"/>